<comment type="caution">
    <text evidence="1">The sequence shown here is derived from an EMBL/GenBank/DDBJ whole genome shotgun (WGS) entry which is preliminary data.</text>
</comment>
<keyword evidence="2" id="KW-1185">Reference proteome</keyword>
<gene>
    <name evidence="1" type="ORF">ElyMa_006857600</name>
</gene>
<dbReference type="Proteomes" id="UP000762676">
    <property type="component" value="Unassembled WGS sequence"/>
</dbReference>
<proteinExistence type="predicted"/>
<protein>
    <submittedName>
        <fullName evidence="1">Uncharacterized protein</fullName>
    </submittedName>
</protein>
<evidence type="ECO:0000313" key="1">
    <source>
        <dbReference type="EMBL" id="GFS18834.1"/>
    </source>
</evidence>
<dbReference type="EMBL" id="BMAT01013720">
    <property type="protein sequence ID" value="GFS18834.1"/>
    <property type="molecule type" value="Genomic_DNA"/>
</dbReference>
<organism evidence="1 2">
    <name type="scientific">Elysia marginata</name>
    <dbReference type="NCBI Taxonomy" id="1093978"/>
    <lineage>
        <taxon>Eukaryota</taxon>
        <taxon>Metazoa</taxon>
        <taxon>Spiralia</taxon>
        <taxon>Lophotrochozoa</taxon>
        <taxon>Mollusca</taxon>
        <taxon>Gastropoda</taxon>
        <taxon>Heterobranchia</taxon>
        <taxon>Euthyneura</taxon>
        <taxon>Panpulmonata</taxon>
        <taxon>Sacoglossa</taxon>
        <taxon>Placobranchoidea</taxon>
        <taxon>Plakobranchidae</taxon>
        <taxon>Elysia</taxon>
    </lineage>
</organism>
<evidence type="ECO:0000313" key="2">
    <source>
        <dbReference type="Proteomes" id="UP000762676"/>
    </source>
</evidence>
<reference evidence="1 2" key="1">
    <citation type="journal article" date="2021" name="Elife">
        <title>Chloroplast acquisition without the gene transfer in kleptoplastic sea slugs, Plakobranchus ocellatus.</title>
        <authorList>
            <person name="Maeda T."/>
            <person name="Takahashi S."/>
            <person name="Yoshida T."/>
            <person name="Shimamura S."/>
            <person name="Takaki Y."/>
            <person name="Nagai Y."/>
            <person name="Toyoda A."/>
            <person name="Suzuki Y."/>
            <person name="Arimoto A."/>
            <person name="Ishii H."/>
            <person name="Satoh N."/>
            <person name="Nishiyama T."/>
            <person name="Hasebe M."/>
            <person name="Maruyama T."/>
            <person name="Minagawa J."/>
            <person name="Obokata J."/>
            <person name="Shigenobu S."/>
        </authorList>
    </citation>
    <scope>NUCLEOTIDE SEQUENCE [LARGE SCALE GENOMIC DNA]</scope>
</reference>
<name>A0AAV4JA10_9GAST</name>
<sequence length="169" mass="18928">MVNSTARRDQQAQGLPLWRAISHTYCKTGEQLHADMRNEDLFQLWRAEEAGTVFLLFESLSPFLTPEFSKIIGHEKTNIYHAESRLELKATTLTGWSGGGFPPVFSGCQPYGNLRSPAARPASEINGLNFEAKHFVRLKGEGWRNLCPSLVGLPCWTFVLVTAFGEENL</sequence>
<dbReference type="AlphaFoldDB" id="A0AAV4JA10"/>
<accession>A0AAV4JA10</accession>